<sequence>MTDSFEADAIIELGLGNKSVELLHDNNVRTPVFSFTGDISQARLFIQALSALSEICTSTNSNQACLGIIQWLSAVHDCAEVANNFSSKIEAAIEKAADLKLESYYGGKINIGSIYKNSWYYREHLQSGELALVARLRRNILGDKSLENQIYADINILTKDGLCRHKRISTIIRAEKTLFYFSNINILSNIDVFNYLNDLETIPKYYEVCQHIEEEYNQEGIVRRLLQIRTGNPQAETQVIRRIILQMISFRLLRIHRPGLLQQDSTYLITRDFIGWLTCLVIAGVVSIDVVFQLCLDYYSKQNRKISLWSVVKNFTTQFTDACIPLISVNGNPIFLPKDLEINTFRLFHGELSIDEIPISLNCHLSVITLDNNLTNILLKTTPYLVDIIRITSAQDIWVHNPEVILEQRERDAQAYLTEEHFLVSDYAMQRNLLCSTINSYIEVDEIPLLFCHSGSESMTMFIQRSSSESIIVRKILSEALTAAKWHPNGTGVMLPPFIKAARQVDYLQALPDRIKPWFPQVYSVIERELFTSIDQEWEDKITYKEVIYEMSFVDGEEVSHFIKRNTPAPRIIARLYEIIFTFLRDNIHCENRIAVLDKTLEISYFKKIEDRLNLCQKTAPQTFCSELLDSEKIIINGYEYLNIRTLLRLFRSNPEYQNLLEPRYHSLVMGDTNTENIKLGNTTQLIKIQNMIDLQCSEEDIAEALEEINAENIQLKFLDPRAIGYQSEGDNCCDDYMYDYKPWHNSIGHYDEIHNEFFTIDMDTSAENPTITIKFIEKNEYQQAYQITDCAQKNINPLLDPTISGMEKYFAQVMNRIYDSTSSNSISLEEDPNWLLRFVFIMGTHFAAMPPFHFSSEHNGTIKDNILIQRRPVAIYCEGIKWLNWALEILQGKRDHFLGVSVQFSDHKMRGVI</sequence>
<organism evidence="1">
    <name type="scientific">Acinetobacter larvae</name>
    <dbReference type="NCBI Taxonomy" id="1789224"/>
    <lineage>
        <taxon>Bacteria</taxon>
        <taxon>Pseudomonadati</taxon>
        <taxon>Pseudomonadota</taxon>
        <taxon>Gammaproteobacteria</taxon>
        <taxon>Moraxellales</taxon>
        <taxon>Moraxellaceae</taxon>
        <taxon>Acinetobacter</taxon>
    </lineage>
</organism>
<name>A0A1J0RI43_9GAMM</name>
<evidence type="ECO:0000313" key="1">
    <source>
        <dbReference type="EMBL" id="APD77624.1"/>
    </source>
</evidence>
<dbReference type="AlphaFoldDB" id="A0A1J0RI43"/>
<accession>A0A1J0RI43</accession>
<protein>
    <submittedName>
        <fullName evidence="1">Uncharacterized protein</fullName>
    </submittedName>
</protein>
<dbReference type="EMBL" id="CP018141">
    <property type="protein sequence ID" value="APD77624.1"/>
    <property type="molecule type" value="Genomic_DNA"/>
</dbReference>
<geneLocation type="plasmid" evidence="1">
    <name>pRW1</name>
</geneLocation>
<gene>
    <name evidence="1" type="ORF">BFG52_16545</name>
</gene>
<keyword evidence="1" id="KW-0614">Plasmid</keyword>
<reference evidence="1" key="1">
    <citation type="submission" date="2016-11" db="EMBL/GenBank/DDBJ databases">
        <authorList>
            <person name="Jaros S."/>
            <person name="Januszkiewicz K."/>
            <person name="Wedrychowicz H."/>
        </authorList>
    </citation>
    <scope>NUCLEOTIDE SEQUENCE</scope>
    <source>
        <strain evidence="1">BRTC-1</strain>
        <plasmid evidence="1">pRW1</plasmid>
    </source>
</reference>
<proteinExistence type="predicted"/>